<keyword evidence="2" id="KW-1003">Cell membrane</keyword>
<evidence type="ECO:0000256" key="6">
    <source>
        <dbReference type="SAM" id="Phobius"/>
    </source>
</evidence>
<feature type="transmembrane region" description="Helical" evidence="6">
    <location>
        <begin position="228"/>
        <end position="255"/>
    </location>
</feature>
<keyword evidence="3 6" id="KW-0812">Transmembrane</keyword>
<evidence type="ECO:0000256" key="3">
    <source>
        <dbReference type="ARBA" id="ARBA00022692"/>
    </source>
</evidence>
<name>A0A9D1ALZ8_9FIRM</name>
<feature type="transmembrane region" description="Helical" evidence="6">
    <location>
        <begin position="12"/>
        <end position="29"/>
    </location>
</feature>
<evidence type="ECO:0000256" key="2">
    <source>
        <dbReference type="ARBA" id="ARBA00022475"/>
    </source>
</evidence>
<dbReference type="Pfam" id="PF02653">
    <property type="entry name" value="BPD_transp_2"/>
    <property type="match status" value="1"/>
</dbReference>
<feature type="transmembrane region" description="Helical" evidence="6">
    <location>
        <begin position="150"/>
        <end position="174"/>
    </location>
</feature>
<evidence type="ECO:0000313" key="8">
    <source>
        <dbReference type="Proteomes" id="UP000886749"/>
    </source>
</evidence>
<evidence type="ECO:0000313" key="7">
    <source>
        <dbReference type="EMBL" id="HIR41651.1"/>
    </source>
</evidence>
<protein>
    <submittedName>
        <fullName evidence="7">Uncharacterized protein</fullName>
    </submittedName>
</protein>
<dbReference type="InterPro" id="IPR001851">
    <property type="entry name" value="ABC_transp_permease"/>
</dbReference>
<organism evidence="7 8">
    <name type="scientific">Candidatus Egerieicola pullicola</name>
    <dbReference type="NCBI Taxonomy" id="2840775"/>
    <lineage>
        <taxon>Bacteria</taxon>
        <taxon>Bacillati</taxon>
        <taxon>Bacillota</taxon>
        <taxon>Clostridia</taxon>
        <taxon>Eubacteriales</taxon>
        <taxon>Oscillospiraceae</taxon>
        <taxon>Oscillospiraceae incertae sedis</taxon>
        <taxon>Candidatus Egerieicola</taxon>
    </lineage>
</organism>
<dbReference type="GO" id="GO:0005886">
    <property type="term" value="C:plasma membrane"/>
    <property type="evidence" value="ECO:0007669"/>
    <property type="project" value="UniProtKB-SubCell"/>
</dbReference>
<dbReference type="PANTHER" id="PTHR32196">
    <property type="entry name" value="ABC TRANSPORTER PERMEASE PROTEIN YPHD-RELATED-RELATED"/>
    <property type="match status" value="1"/>
</dbReference>
<evidence type="ECO:0000256" key="5">
    <source>
        <dbReference type="ARBA" id="ARBA00023136"/>
    </source>
</evidence>
<keyword evidence="4 6" id="KW-1133">Transmembrane helix</keyword>
<feature type="transmembrane region" description="Helical" evidence="6">
    <location>
        <begin position="35"/>
        <end position="56"/>
    </location>
</feature>
<dbReference type="Proteomes" id="UP000886749">
    <property type="component" value="Unassembled WGS sequence"/>
</dbReference>
<reference evidence="7" key="2">
    <citation type="journal article" date="2021" name="PeerJ">
        <title>Extensive microbial diversity within the chicken gut microbiome revealed by metagenomics and culture.</title>
        <authorList>
            <person name="Gilroy R."/>
            <person name="Ravi A."/>
            <person name="Getino M."/>
            <person name="Pursley I."/>
            <person name="Horton D.L."/>
            <person name="Alikhan N.F."/>
            <person name="Baker D."/>
            <person name="Gharbi K."/>
            <person name="Hall N."/>
            <person name="Watson M."/>
            <person name="Adriaenssens E.M."/>
            <person name="Foster-Nyarko E."/>
            <person name="Jarju S."/>
            <person name="Secka A."/>
            <person name="Antonio M."/>
            <person name="Oren A."/>
            <person name="Chaudhuri R.R."/>
            <person name="La Ragione R."/>
            <person name="Hildebrand F."/>
            <person name="Pallen M.J."/>
        </authorList>
    </citation>
    <scope>NUCLEOTIDE SEQUENCE</scope>
    <source>
        <strain evidence="7">CHK184-25365</strain>
    </source>
</reference>
<dbReference type="PANTHER" id="PTHR32196:SF69">
    <property type="entry name" value="BRANCHED-CHAIN AMINO ACID TRANSPORT SYSTEM, PERMEASE PROTEIN"/>
    <property type="match status" value="1"/>
</dbReference>
<gene>
    <name evidence="7" type="ORF">IAB36_07480</name>
</gene>
<keyword evidence="5 6" id="KW-0472">Membrane</keyword>
<comment type="subcellular location">
    <subcellularLocation>
        <location evidence="1">Cell membrane</location>
        <topology evidence="1">Multi-pass membrane protein</topology>
    </subcellularLocation>
</comment>
<feature type="transmembrane region" description="Helical" evidence="6">
    <location>
        <begin position="90"/>
        <end position="112"/>
    </location>
</feature>
<dbReference type="AlphaFoldDB" id="A0A9D1ALZ8"/>
<proteinExistence type="predicted"/>
<accession>A0A9D1ALZ8</accession>
<evidence type="ECO:0000256" key="4">
    <source>
        <dbReference type="ARBA" id="ARBA00022989"/>
    </source>
</evidence>
<reference evidence="7" key="1">
    <citation type="submission" date="2020-10" db="EMBL/GenBank/DDBJ databases">
        <authorList>
            <person name="Gilroy R."/>
        </authorList>
    </citation>
    <scope>NUCLEOTIDE SEQUENCE</scope>
    <source>
        <strain evidence="7">CHK184-25365</strain>
    </source>
</reference>
<feature type="transmembrane region" description="Helical" evidence="6">
    <location>
        <begin position="204"/>
        <end position="222"/>
    </location>
</feature>
<dbReference type="GO" id="GO:0022857">
    <property type="term" value="F:transmembrane transporter activity"/>
    <property type="evidence" value="ECO:0007669"/>
    <property type="project" value="InterPro"/>
</dbReference>
<sequence length="323" mass="34420">MKNILHYIKSYSIAVIVPVLLILALLLVSPETRSWGAVASLLQQSFAPAILGWGVLLSMKVGNWDFSIGARYVLAAILAGNLAMQYSLGLIGFIVLAMVISIVLGLIVGYTYRLLRIPTLIASIGLMLIFESFTRIIYDGAGLHLTAEYLLLGGFPYNLIMFVLCFAFATWLYYKRRLGYNVRAVGSNPTVAQTNGINAEKTKAMALIVSGIFAGLYAILSLSTSGVISAVAGTMGSASTVFDAMMCVLIGMAIAGKGSVIFGVYVGAIITQILKMGMMAIGVPTTFNKVIIGVVVVLFMVASSRSDLIGKLKAKLFSKKATA</sequence>
<comment type="caution">
    <text evidence="7">The sequence shown here is derived from an EMBL/GenBank/DDBJ whole genome shotgun (WGS) entry which is preliminary data.</text>
</comment>
<dbReference type="EMBL" id="DVGY01000170">
    <property type="protein sequence ID" value="HIR41651.1"/>
    <property type="molecule type" value="Genomic_DNA"/>
</dbReference>
<feature type="transmembrane region" description="Helical" evidence="6">
    <location>
        <begin position="290"/>
        <end position="310"/>
    </location>
</feature>
<feature type="transmembrane region" description="Helical" evidence="6">
    <location>
        <begin position="119"/>
        <end position="138"/>
    </location>
</feature>
<evidence type="ECO:0000256" key="1">
    <source>
        <dbReference type="ARBA" id="ARBA00004651"/>
    </source>
</evidence>